<dbReference type="AlphaFoldDB" id="A0AAQ4QI75"/>
<evidence type="ECO:0000313" key="13">
    <source>
        <dbReference type="Ensembl" id="ENSGACP00000050959.1"/>
    </source>
</evidence>
<proteinExistence type="inferred from homology"/>
<feature type="transmembrane region" description="Helical" evidence="12">
    <location>
        <begin position="90"/>
        <end position="107"/>
    </location>
</feature>
<evidence type="ECO:0000256" key="6">
    <source>
        <dbReference type="ARBA" id="ARBA00022989"/>
    </source>
</evidence>
<comment type="subunit">
    <text evidence="2">Part of the tectonic-like complex (also named B9 complex).</text>
</comment>
<keyword evidence="14" id="KW-1185">Reference proteome</keyword>
<reference evidence="13" key="3">
    <citation type="submission" date="2025-09" db="UniProtKB">
        <authorList>
            <consortium name="Ensembl"/>
        </authorList>
    </citation>
    <scope>IDENTIFICATION</scope>
</reference>
<comment type="subcellular location">
    <subcellularLocation>
        <location evidence="1">Cell projection</location>
        <location evidence="1">Cilium membrane</location>
        <topology evidence="1">Multi-pass membrane protein</topology>
    </subcellularLocation>
</comment>
<name>A0AAQ4QI75_GASAC</name>
<dbReference type="Pfam" id="PF09799">
    <property type="entry name" value="Transmemb_17"/>
    <property type="match status" value="1"/>
</dbReference>
<accession>A0AAQ4QI75</accession>
<evidence type="ECO:0000256" key="5">
    <source>
        <dbReference type="ARBA" id="ARBA00022794"/>
    </source>
</evidence>
<evidence type="ECO:0000256" key="10">
    <source>
        <dbReference type="ARBA" id="ARBA00024803"/>
    </source>
</evidence>
<protein>
    <recommendedName>
        <fullName evidence="15">Transmembrane protein 17B</fullName>
    </recommendedName>
</protein>
<dbReference type="GO" id="GO:0035869">
    <property type="term" value="C:ciliary transition zone"/>
    <property type="evidence" value="ECO:0007669"/>
    <property type="project" value="TreeGrafter"/>
</dbReference>
<dbReference type="GO" id="GO:0060170">
    <property type="term" value="C:ciliary membrane"/>
    <property type="evidence" value="ECO:0007669"/>
    <property type="project" value="UniProtKB-SubCell"/>
</dbReference>
<reference evidence="13 14" key="1">
    <citation type="journal article" date="2021" name="G3 (Bethesda)">
        <title>Improved contiguity of the threespine stickleback genome using long-read sequencing.</title>
        <authorList>
            <person name="Nath S."/>
            <person name="Shaw D.E."/>
            <person name="White M.A."/>
        </authorList>
    </citation>
    <scope>NUCLEOTIDE SEQUENCE [LARGE SCALE GENOMIC DNA]</scope>
    <source>
        <strain evidence="13 14">Lake Benthic</strain>
    </source>
</reference>
<evidence type="ECO:0000313" key="14">
    <source>
        <dbReference type="Proteomes" id="UP000007635"/>
    </source>
</evidence>
<dbReference type="GeneTree" id="ENSGT00940000153899"/>
<evidence type="ECO:0008006" key="15">
    <source>
        <dbReference type="Google" id="ProtNLM"/>
    </source>
</evidence>
<keyword evidence="3" id="KW-1003">Cell membrane</keyword>
<evidence type="ECO:0000256" key="9">
    <source>
        <dbReference type="ARBA" id="ARBA00023273"/>
    </source>
</evidence>
<evidence type="ECO:0000256" key="7">
    <source>
        <dbReference type="ARBA" id="ARBA00023069"/>
    </source>
</evidence>
<reference evidence="13" key="2">
    <citation type="submission" date="2025-08" db="UniProtKB">
        <authorList>
            <consortium name="Ensembl"/>
        </authorList>
    </citation>
    <scope>IDENTIFICATION</scope>
</reference>
<feature type="transmembrane region" description="Helical" evidence="12">
    <location>
        <begin position="191"/>
        <end position="211"/>
    </location>
</feature>
<evidence type="ECO:0000256" key="2">
    <source>
        <dbReference type="ARBA" id="ARBA00011495"/>
    </source>
</evidence>
<comment type="function">
    <text evidence="10">Transmembrane component of the tectonic-like complex, a complex localized at the transition zone of primary cilia and acting as a barrier that prevents diffusion of transmembrane proteins between the cilia and plasma membranes. Required for ciliogenesis and sonic hedgehog/SHH signaling.</text>
</comment>
<keyword evidence="4 12" id="KW-0812">Transmembrane</keyword>
<comment type="similarity">
    <text evidence="11">Belongs to the TMEM17 family.</text>
</comment>
<keyword evidence="6 12" id="KW-1133">Transmembrane helix</keyword>
<dbReference type="GO" id="GO:1905515">
    <property type="term" value="P:non-motile cilium assembly"/>
    <property type="evidence" value="ECO:0007669"/>
    <property type="project" value="TreeGrafter"/>
</dbReference>
<dbReference type="PANTHER" id="PTHR13531">
    <property type="entry name" value="GEO07735P1-RELATED-RELATED"/>
    <property type="match status" value="1"/>
</dbReference>
<dbReference type="PANTHER" id="PTHR13531:SF14">
    <property type="entry name" value="TRANSMEMBRANE PROTEIN 17"/>
    <property type="match status" value="1"/>
</dbReference>
<evidence type="ECO:0000256" key="11">
    <source>
        <dbReference type="ARBA" id="ARBA00038348"/>
    </source>
</evidence>
<dbReference type="Proteomes" id="UP000007635">
    <property type="component" value="Chromosome Y"/>
</dbReference>
<keyword evidence="5" id="KW-0970">Cilium biogenesis/degradation</keyword>
<keyword evidence="9" id="KW-0966">Cell projection</keyword>
<evidence type="ECO:0000256" key="4">
    <source>
        <dbReference type="ARBA" id="ARBA00022692"/>
    </source>
</evidence>
<evidence type="ECO:0000256" key="3">
    <source>
        <dbReference type="ARBA" id="ARBA00022475"/>
    </source>
</evidence>
<sequence length="228" mass="26842">MCYMPTRLRDILCCSRLQQLVAIAECLVRRRMFRPSTIYKAADTMDLPDGIRKRLEDFSRNVLFDQSGTRTVARENDTFLPHDKRLLSSLHLQMSLYFNMWFFPLWWISEAVMLHLKYPALPDYYKFILVTVLILMTLIEAIRLFLGYSGNLQEQVPELAGFWLLSILLQFPLILFQLFNEAILMQPLERGVHIVLAIFILAQALSGFVTLRDMVRHTGRHFHLRQFD</sequence>
<organism evidence="13 14">
    <name type="scientific">Gasterosteus aculeatus aculeatus</name>
    <name type="common">three-spined stickleback</name>
    <dbReference type="NCBI Taxonomy" id="481459"/>
    <lineage>
        <taxon>Eukaryota</taxon>
        <taxon>Metazoa</taxon>
        <taxon>Chordata</taxon>
        <taxon>Craniata</taxon>
        <taxon>Vertebrata</taxon>
        <taxon>Euteleostomi</taxon>
        <taxon>Actinopterygii</taxon>
        <taxon>Neopterygii</taxon>
        <taxon>Teleostei</taxon>
        <taxon>Neoteleostei</taxon>
        <taxon>Acanthomorphata</taxon>
        <taxon>Eupercaria</taxon>
        <taxon>Perciformes</taxon>
        <taxon>Cottioidei</taxon>
        <taxon>Gasterosteales</taxon>
        <taxon>Gasterosteidae</taxon>
        <taxon>Gasterosteus</taxon>
    </lineage>
</organism>
<feature type="transmembrane region" description="Helical" evidence="12">
    <location>
        <begin position="127"/>
        <end position="148"/>
    </location>
</feature>
<dbReference type="Ensembl" id="ENSGACT00000069009.1">
    <property type="protein sequence ID" value="ENSGACP00000050959.1"/>
    <property type="gene ID" value="ENSGACG00000027278.1"/>
</dbReference>
<evidence type="ECO:0000256" key="8">
    <source>
        <dbReference type="ARBA" id="ARBA00023136"/>
    </source>
</evidence>
<keyword evidence="8 12" id="KW-0472">Membrane</keyword>
<dbReference type="InterPro" id="IPR019184">
    <property type="entry name" value="Uncharacterised_TM-17"/>
</dbReference>
<feature type="transmembrane region" description="Helical" evidence="12">
    <location>
        <begin position="160"/>
        <end position="179"/>
    </location>
</feature>
<evidence type="ECO:0000256" key="12">
    <source>
        <dbReference type="SAM" id="Phobius"/>
    </source>
</evidence>
<evidence type="ECO:0000256" key="1">
    <source>
        <dbReference type="ARBA" id="ARBA00004272"/>
    </source>
</evidence>
<keyword evidence="7" id="KW-0969">Cilium</keyword>